<dbReference type="InterPro" id="IPR036291">
    <property type="entry name" value="NAD(P)-bd_dom_sf"/>
</dbReference>
<dbReference type="PANTHER" id="PTHR44013:SF1">
    <property type="entry name" value="ZINC-TYPE ALCOHOL DEHYDROGENASE-LIKE PROTEIN C16A3.02C"/>
    <property type="match status" value="1"/>
</dbReference>
<dbReference type="GO" id="GO:0008270">
    <property type="term" value="F:zinc ion binding"/>
    <property type="evidence" value="ECO:0007669"/>
    <property type="project" value="InterPro"/>
</dbReference>
<name>A0A9W6NRJ8_9ACTN</name>
<reference evidence="2" key="1">
    <citation type="journal article" date="2014" name="Int. J. Syst. Evol. Microbiol.">
        <title>Complete genome sequence of Corynebacterium casei LMG S-19264T (=DSM 44701T), isolated from a smear-ripened cheese.</title>
        <authorList>
            <consortium name="US DOE Joint Genome Institute (JGI-PGF)"/>
            <person name="Walter F."/>
            <person name="Albersmeier A."/>
            <person name="Kalinowski J."/>
            <person name="Ruckert C."/>
        </authorList>
    </citation>
    <scope>NUCLEOTIDE SEQUENCE</scope>
    <source>
        <strain evidence="2">VKM Ac-1321</strain>
    </source>
</reference>
<dbReference type="InterPro" id="IPR013154">
    <property type="entry name" value="ADH-like_N"/>
</dbReference>
<accession>A0A9W6NRJ8</accession>
<dbReference type="Pfam" id="PF08240">
    <property type="entry name" value="ADH_N"/>
    <property type="match status" value="1"/>
</dbReference>
<organism evidence="2 3">
    <name type="scientific">Dactylosporangium matsuzakiense</name>
    <dbReference type="NCBI Taxonomy" id="53360"/>
    <lineage>
        <taxon>Bacteria</taxon>
        <taxon>Bacillati</taxon>
        <taxon>Actinomycetota</taxon>
        <taxon>Actinomycetes</taxon>
        <taxon>Micromonosporales</taxon>
        <taxon>Micromonosporaceae</taxon>
        <taxon>Dactylosporangium</taxon>
    </lineage>
</organism>
<dbReference type="Gene3D" id="3.40.50.720">
    <property type="entry name" value="NAD(P)-binding Rossmann-like Domain"/>
    <property type="match status" value="1"/>
</dbReference>
<gene>
    <name evidence="2" type="ORF">GCM10017581_090970</name>
</gene>
<dbReference type="Proteomes" id="UP001143480">
    <property type="component" value="Unassembled WGS sequence"/>
</dbReference>
<comment type="caution">
    <text evidence="2">The sequence shown here is derived from an EMBL/GenBank/DDBJ whole genome shotgun (WGS) entry which is preliminary data.</text>
</comment>
<evidence type="ECO:0000313" key="2">
    <source>
        <dbReference type="EMBL" id="GLL07345.1"/>
    </source>
</evidence>
<sequence length="319" mass="32982">MKAVVRERYGAALEVRDVATPEIGERGVLVAVRAAGVDQGVWHLATGRPYLIRAAGFGLRRPRVAGLGMDVAGVVAAVGAQVTRLRVGDEVFGVGDATFAEYAASDEDRLALKPANVSFVQAGAAACSGVAALQALRDKARVRPGQRVLVLGAGGGVGSFAVQMGKCLGSEVTAVCSAGKVELVRSLGAACVVDYAAGEPRGTWDVIIDTGGGRSLSALRRLLDPAGTLVIVGSEQGGGKWLQGTDRQLRAGLLSPFTRQRLTGLMSKIAAEPLNTLRDWMADSAVVPVVDRTFPLADTAAAIEHLRTGHPGGKVVLTV</sequence>
<protein>
    <submittedName>
        <fullName evidence="2">NADPH:quinone reductase</fullName>
    </submittedName>
</protein>
<dbReference type="CDD" id="cd08267">
    <property type="entry name" value="MDR1"/>
    <property type="match status" value="1"/>
</dbReference>
<dbReference type="SUPFAM" id="SSF51735">
    <property type="entry name" value="NAD(P)-binding Rossmann-fold domains"/>
    <property type="match status" value="1"/>
</dbReference>
<dbReference type="SMART" id="SM00829">
    <property type="entry name" value="PKS_ER"/>
    <property type="match status" value="1"/>
</dbReference>
<evidence type="ECO:0000259" key="1">
    <source>
        <dbReference type="SMART" id="SM00829"/>
    </source>
</evidence>
<dbReference type="Pfam" id="PF13602">
    <property type="entry name" value="ADH_zinc_N_2"/>
    <property type="match status" value="1"/>
</dbReference>
<dbReference type="Gene3D" id="3.90.180.10">
    <property type="entry name" value="Medium-chain alcohol dehydrogenases, catalytic domain"/>
    <property type="match status" value="1"/>
</dbReference>
<dbReference type="AlphaFoldDB" id="A0A9W6NRJ8"/>
<dbReference type="PROSITE" id="PS01162">
    <property type="entry name" value="QOR_ZETA_CRYSTAL"/>
    <property type="match status" value="1"/>
</dbReference>
<reference evidence="2" key="2">
    <citation type="submission" date="2023-01" db="EMBL/GenBank/DDBJ databases">
        <authorList>
            <person name="Sun Q."/>
            <person name="Evtushenko L."/>
        </authorList>
    </citation>
    <scope>NUCLEOTIDE SEQUENCE</scope>
    <source>
        <strain evidence="2">VKM Ac-1321</strain>
    </source>
</reference>
<dbReference type="InterPro" id="IPR011032">
    <property type="entry name" value="GroES-like_sf"/>
</dbReference>
<feature type="domain" description="Enoyl reductase (ER)" evidence="1">
    <location>
        <begin position="10"/>
        <end position="317"/>
    </location>
</feature>
<keyword evidence="3" id="KW-1185">Reference proteome</keyword>
<dbReference type="EMBL" id="BSFP01000093">
    <property type="protein sequence ID" value="GLL07345.1"/>
    <property type="molecule type" value="Genomic_DNA"/>
</dbReference>
<dbReference type="RefSeq" id="WP_261959302.1">
    <property type="nucleotide sequence ID" value="NZ_BSFP01000093.1"/>
</dbReference>
<dbReference type="InterPro" id="IPR020843">
    <property type="entry name" value="ER"/>
</dbReference>
<proteinExistence type="predicted"/>
<dbReference type="GO" id="GO:0016491">
    <property type="term" value="F:oxidoreductase activity"/>
    <property type="evidence" value="ECO:0007669"/>
    <property type="project" value="InterPro"/>
</dbReference>
<dbReference type="InterPro" id="IPR002364">
    <property type="entry name" value="Quin_OxRdtase/zeta-crystal_CS"/>
</dbReference>
<evidence type="ECO:0000313" key="3">
    <source>
        <dbReference type="Proteomes" id="UP001143480"/>
    </source>
</evidence>
<dbReference type="SUPFAM" id="SSF50129">
    <property type="entry name" value="GroES-like"/>
    <property type="match status" value="1"/>
</dbReference>
<dbReference type="InterPro" id="IPR052733">
    <property type="entry name" value="Chloroplast_QOR"/>
</dbReference>
<dbReference type="PANTHER" id="PTHR44013">
    <property type="entry name" value="ZINC-TYPE ALCOHOL DEHYDROGENASE-LIKE PROTEIN C16A3.02C"/>
    <property type="match status" value="1"/>
</dbReference>